<reference evidence="3" key="1">
    <citation type="journal article" date="2020" name="Stud. Mycol.">
        <title>101 Dothideomycetes genomes: a test case for predicting lifestyles and emergence of pathogens.</title>
        <authorList>
            <person name="Haridas S."/>
            <person name="Albert R."/>
            <person name="Binder M."/>
            <person name="Bloem J."/>
            <person name="Labutti K."/>
            <person name="Salamov A."/>
            <person name="Andreopoulos B."/>
            <person name="Baker S."/>
            <person name="Barry K."/>
            <person name="Bills G."/>
            <person name="Bluhm B."/>
            <person name="Cannon C."/>
            <person name="Castanera R."/>
            <person name="Culley D."/>
            <person name="Daum C."/>
            <person name="Ezra D."/>
            <person name="Gonzalez J."/>
            <person name="Henrissat B."/>
            <person name="Kuo A."/>
            <person name="Liang C."/>
            <person name="Lipzen A."/>
            <person name="Lutzoni F."/>
            <person name="Magnuson J."/>
            <person name="Mondo S."/>
            <person name="Nolan M."/>
            <person name="Ohm R."/>
            <person name="Pangilinan J."/>
            <person name="Park H.-J."/>
            <person name="Ramirez L."/>
            <person name="Alfaro M."/>
            <person name="Sun H."/>
            <person name="Tritt A."/>
            <person name="Yoshinaga Y."/>
            <person name="Zwiers L.-H."/>
            <person name="Turgeon B."/>
            <person name="Goodwin S."/>
            <person name="Spatafora J."/>
            <person name="Crous P."/>
            <person name="Grigoriev I."/>
        </authorList>
    </citation>
    <scope>NUCLEOTIDE SEQUENCE</scope>
    <source>
        <strain evidence="3">CBS 279.74</strain>
    </source>
</reference>
<name>A0A6G1KQ31_9PLEO</name>
<dbReference type="InterPro" id="IPR036291">
    <property type="entry name" value="NAD(P)-bd_dom_sf"/>
</dbReference>
<proteinExistence type="predicted"/>
<dbReference type="Pfam" id="PF13460">
    <property type="entry name" value="NAD_binding_10"/>
    <property type="match status" value="1"/>
</dbReference>
<dbReference type="InterPro" id="IPR051783">
    <property type="entry name" value="NAD(P)-dependent_oxidoreduct"/>
</dbReference>
<dbReference type="PANTHER" id="PTHR48079">
    <property type="entry name" value="PROTEIN YEEZ"/>
    <property type="match status" value="1"/>
</dbReference>
<evidence type="ECO:0000313" key="4">
    <source>
        <dbReference type="Proteomes" id="UP000799428"/>
    </source>
</evidence>
<dbReference type="GO" id="GO:0004029">
    <property type="term" value="F:aldehyde dehydrogenase (NAD+) activity"/>
    <property type="evidence" value="ECO:0007669"/>
    <property type="project" value="TreeGrafter"/>
</dbReference>
<dbReference type="PANTHER" id="PTHR48079:SF7">
    <property type="entry name" value="NAD(P)-BINDING DOMAIN-CONTAINING PROTEIN-RELATED"/>
    <property type="match status" value="1"/>
</dbReference>
<dbReference type="AlphaFoldDB" id="A0A6G1KQ31"/>
<organism evidence="3 4">
    <name type="scientific">Pleomassaria siparia CBS 279.74</name>
    <dbReference type="NCBI Taxonomy" id="1314801"/>
    <lineage>
        <taxon>Eukaryota</taxon>
        <taxon>Fungi</taxon>
        <taxon>Dikarya</taxon>
        <taxon>Ascomycota</taxon>
        <taxon>Pezizomycotina</taxon>
        <taxon>Dothideomycetes</taxon>
        <taxon>Pleosporomycetidae</taxon>
        <taxon>Pleosporales</taxon>
        <taxon>Pleomassariaceae</taxon>
        <taxon>Pleomassaria</taxon>
    </lineage>
</organism>
<accession>A0A6G1KQ31</accession>
<protein>
    <submittedName>
        <fullName evidence="3">NAD(P)-binding protein</fullName>
    </submittedName>
</protein>
<dbReference type="GO" id="GO:0005737">
    <property type="term" value="C:cytoplasm"/>
    <property type="evidence" value="ECO:0007669"/>
    <property type="project" value="TreeGrafter"/>
</dbReference>
<feature type="region of interest" description="Disordered" evidence="1">
    <location>
        <begin position="340"/>
        <end position="360"/>
    </location>
</feature>
<keyword evidence="4" id="KW-1185">Reference proteome</keyword>
<dbReference type="SUPFAM" id="SSF51735">
    <property type="entry name" value="NAD(P)-binding Rossmann-fold domains"/>
    <property type="match status" value="1"/>
</dbReference>
<dbReference type="Gene3D" id="3.40.50.720">
    <property type="entry name" value="NAD(P)-binding Rossmann-like Domain"/>
    <property type="match status" value="1"/>
</dbReference>
<dbReference type="OrthoDB" id="2130169at2759"/>
<dbReference type="EMBL" id="MU005764">
    <property type="protein sequence ID" value="KAF2714964.1"/>
    <property type="molecule type" value="Genomic_DNA"/>
</dbReference>
<feature type="domain" description="NAD(P)-binding" evidence="2">
    <location>
        <begin position="8"/>
        <end position="93"/>
    </location>
</feature>
<gene>
    <name evidence="3" type="ORF">K504DRAFT_395835</name>
</gene>
<evidence type="ECO:0000259" key="2">
    <source>
        <dbReference type="Pfam" id="PF13460"/>
    </source>
</evidence>
<evidence type="ECO:0000256" key="1">
    <source>
        <dbReference type="SAM" id="MobiDB-lite"/>
    </source>
</evidence>
<evidence type="ECO:0000313" key="3">
    <source>
        <dbReference type="EMBL" id="KAF2714964.1"/>
    </source>
</evidence>
<dbReference type="InterPro" id="IPR016040">
    <property type="entry name" value="NAD(P)-bd_dom"/>
</dbReference>
<dbReference type="Proteomes" id="UP000799428">
    <property type="component" value="Unassembled WGS sequence"/>
</dbReference>
<sequence length="360" mass="39071">MTKLFITGATGYIGGDALYAIASAYPNLSITAMVRNSDKGAKVASQYPKIRLVYGNLDSTELITTEASKADIVLHCAHADHEGSANAIVAGIAQKEGKPGYFIHTSGTGILSYADYEIKSYGNYNEKIYDDWDNIEDVTKRIPVTAIHKNVDDIVLAAGTQHPGKIFTAIVAPPCIWGPGRGPDNQKSIQIYTMTRAILKRGIGFHVGEGKNVWTEVHVQDLSNVFVALVNAALEDGGKATWNDEGYYFAENGDILWGEVATTITKIAYEKKLINSPNVDNVSPEKADEMQKSGSYLWGMNSRCRAIRARKLLTWEPKQKSVLQSLPEIVDGEARGLGRTKGHAAQASGEHGISDVGVRS</sequence>